<keyword evidence="2" id="KW-1185">Reference proteome</keyword>
<dbReference type="Pfam" id="PF09957">
    <property type="entry name" value="VapB_antitoxin"/>
    <property type="match status" value="1"/>
</dbReference>
<dbReference type="EMBL" id="CP061169">
    <property type="protein sequence ID" value="QPZ38347.1"/>
    <property type="molecule type" value="Genomic_DNA"/>
</dbReference>
<name>A0ABX6YHS5_9MICO</name>
<sequence length="72" mass="8040">MSITSIDIDDELLNEVKRITGSRTKKEAVTAALQRTVMMQRQRDALEAIADPEFQEILSHMHESADGSPPES</sequence>
<proteinExistence type="predicted"/>
<protein>
    <submittedName>
        <fullName evidence="1">Type II toxin-antitoxin system VapB family antitoxin</fullName>
    </submittedName>
</protein>
<gene>
    <name evidence="1" type="ORF">HCR76_16430</name>
</gene>
<evidence type="ECO:0000313" key="1">
    <source>
        <dbReference type="EMBL" id="QPZ38347.1"/>
    </source>
</evidence>
<evidence type="ECO:0000313" key="2">
    <source>
        <dbReference type="Proteomes" id="UP000662814"/>
    </source>
</evidence>
<dbReference type="RefSeq" id="WP_166986742.1">
    <property type="nucleotide sequence ID" value="NZ_CP061169.1"/>
</dbReference>
<accession>A0ABX6YHS5</accession>
<dbReference type="InterPro" id="IPR019239">
    <property type="entry name" value="VapB_antitoxin"/>
</dbReference>
<dbReference type="Proteomes" id="UP000662814">
    <property type="component" value="Chromosome"/>
</dbReference>
<reference evidence="1 2" key="1">
    <citation type="submission" date="2020-12" db="EMBL/GenBank/DDBJ databases">
        <title>Microbacterium sp. HY060.</title>
        <authorList>
            <person name="Zhou J."/>
        </authorList>
    </citation>
    <scope>NUCLEOTIDE SEQUENCE [LARGE SCALE GENOMIC DNA]</scope>
    <source>
        <strain evidence="1 2">HY60</strain>
    </source>
</reference>
<organism evidence="1 2">
    <name type="scientific">Paramicrobacterium chengjingii</name>
    <dbReference type="NCBI Taxonomy" id="2769067"/>
    <lineage>
        <taxon>Bacteria</taxon>
        <taxon>Bacillati</taxon>
        <taxon>Actinomycetota</taxon>
        <taxon>Actinomycetes</taxon>
        <taxon>Micrococcales</taxon>
        <taxon>Microbacteriaceae</taxon>
        <taxon>Paramicrobacterium</taxon>
    </lineage>
</organism>